<dbReference type="EMBL" id="ML739054">
    <property type="protein sequence ID" value="KAE8355334.1"/>
    <property type="molecule type" value="Genomic_DNA"/>
</dbReference>
<keyword evidence="3" id="KW-1185">Reference proteome</keyword>
<dbReference type="AlphaFoldDB" id="A0A5N6ZCF8"/>
<protein>
    <submittedName>
        <fullName evidence="2">Uncharacterized protein</fullName>
    </submittedName>
</protein>
<keyword evidence="1" id="KW-1133">Transmembrane helix</keyword>
<feature type="non-terminal residue" evidence="2">
    <location>
        <position position="63"/>
    </location>
</feature>
<proteinExistence type="predicted"/>
<feature type="transmembrane region" description="Helical" evidence="1">
    <location>
        <begin position="39"/>
        <end position="62"/>
    </location>
</feature>
<keyword evidence="1" id="KW-0812">Transmembrane</keyword>
<accession>A0A5N6ZCF8</accession>
<organism evidence="2 3">
    <name type="scientific">Aspergillus coremiiformis</name>
    <dbReference type="NCBI Taxonomy" id="138285"/>
    <lineage>
        <taxon>Eukaryota</taxon>
        <taxon>Fungi</taxon>
        <taxon>Dikarya</taxon>
        <taxon>Ascomycota</taxon>
        <taxon>Pezizomycotina</taxon>
        <taxon>Eurotiomycetes</taxon>
        <taxon>Eurotiomycetidae</taxon>
        <taxon>Eurotiales</taxon>
        <taxon>Aspergillaceae</taxon>
        <taxon>Aspergillus</taxon>
        <taxon>Aspergillus subgen. Circumdati</taxon>
    </lineage>
</organism>
<sequence length="63" mass="6938">MVSWDVQISPSAIFVSSSLQKHGSPDDIRTKGLGISMLTPFRCCCCCCCCCCVFFFLLSVLIH</sequence>
<keyword evidence="1" id="KW-0472">Membrane</keyword>
<reference evidence="3" key="1">
    <citation type="submission" date="2019-04" db="EMBL/GenBank/DDBJ databases">
        <title>Friends and foes A comparative genomics studyof 23 Aspergillus species from section Flavi.</title>
        <authorList>
            <consortium name="DOE Joint Genome Institute"/>
            <person name="Kjaerbolling I."/>
            <person name="Vesth T."/>
            <person name="Frisvad J.C."/>
            <person name="Nybo J.L."/>
            <person name="Theobald S."/>
            <person name="Kildgaard S."/>
            <person name="Isbrandt T."/>
            <person name="Kuo A."/>
            <person name="Sato A."/>
            <person name="Lyhne E.K."/>
            <person name="Kogle M.E."/>
            <person name="Wiebenga A."/>
            <person name="Kun R.S."/>
            <person name="Lubbers R.J."/>
            <person name="Makela M.R."/>
            <person name="Barry K."/>
            <person name="Chovatia M."/>
            <person name="Clum A."/>
            <person name="Daum C."/>
            <person name="Haridas S."/>
            <person name="He G."/>
            <person name="LaButti K."/>
            <person name="Lipzen A."/>
            <person name="Mondo S."/>
            <person name="Riley R."/>
            <person name="Salamov A."/>
            <person name="Simmons B.A."/>
            <person name="Magnuson J.K."/>
            <person name="Henrissat B."/>
            <person name="Mortensen U.H."/>
            <person name="Larsen T.O."/>
            <person name="Devries R.P."/>
            <person name="Grigoriev I.V."/>
            <person name="Machida M."/>
            <person name="Baker S.E."/>
            <person name="Andersen M.R."/>
        </authorList>
    </citation>
    <scope>NUCLEOTIDE SEQUENCE [LARGE SCALE GENOMIC DNA]</scope>
    <source>
        <strain evidence="3">CBS 553.77</strain>
    </source>
</reference>
<name>A0A5N6ZCF8_9EURO</name>
<evidence type="ECO:0000313" key="3">
    <source>
        <dbReference type="Proteomes" id="UP000327118"/>
    </source>
</evidence>
<evidence type="ECO:0000313" key="2">
    <source>
        <dbReference type="EMBL" id="KAE8355334.1"/>
    </source>
</evidence>
<dbReference type="Proteomes" id="UP000327118">
    <property type="component" value="Unassembled WGS sequence"/>
</dbReference>
<evidence type="ECO:0000256" key="1">
    <source>
        <dbReference type="SAM" id="Phobius"/>
    </source>
</evidence>
<gene>
    <name evidence="2" type="ORF">BDV28DRAFT_129127</name>
</gene>